<comment type="similarity">
    <text evidence="5">Belongs to the CIMIP2 family.</text>
</comment>
<evidence type="ECO:0000256" key="4">
    <source>
        <dbReference type="ARBA" id="ARBA00023273"/>
    </source>
</evidence>
<keyword evidence="2" id="KW-0963">Cytoplasm</keyword>
<dbReference type="Pfam" id="PF10629">
    <property type="entry name" value="CMI2B-like"/>
    <property type="match status" value="1"/>
</dbReference>
<dbReference type="GO" id="GO:0005930">
    <property type="term" value="C:axoneme"/>
    <property type="evidence" value="ECO:0007669"/>
    <property type="project" value="UniProtKB-SubCell"/>
</dbReference>
<dbReference type="RefSeq" id="XP_030051403.1">
    <property type="nucleotide sequence ID" value="XM_030195543.1"/>
</dbReference>
<dbReference type="InParanoid" id="A0A6P7XG08"/>
<comment type="subcellular location">
    <subcellularLocation>
        <location evidence="1">Cytoplasm</location>
        <location evidence="1">Cytoskeleton</location>
        <location evidence="1">Cilium axoneme</location>
    </subcellularLocation>
</comment>
<dbReference type="AlphaFoldDB" id="A0A6P7XG08"/>
<sequence>MATRQAGTLVTTYTTSYIPPALMPGYCGYLPNRLFTYGNTLGNASVKYFQDLRSAALNSSKSPYCKGGQFPTLYSNNPDLVIGNRSRKLDRWLHTPNWYRYNVDFDRMQELNEFHKLSQKHRGQYLDRTGTIHMVPYFILPVKEEDRYIAPQYLKDEKLLEYVQKVFNEGQTV</sequence>
<dbReference type="CTD" id="339778"/>
<proteinExistence type="inferred from homology"/>
<evidence type="ECO:0000259" key="7">
    <source>
        <dbReference type="Pfam" id="PF10629"/>
    </source>
</evidence>
<evidence type="ECO:0000256" key="5">
    <source>
        <dbReference type="ARBA" id="ARBA00035661"/>
    </source>
</evidence>
<evidence type="ECO:0000256" key="1">
    <source>
        <dbReference type="ARBA" id="ARBA00004430"/>
    </source>
</evidence>
<keyword evidence="8" id="KW-1185">Reference proteome</keyword>
<dbReference type="GO" id="GO:0015630">
    <property type="term" value="C:microtubule cytoskeleton"/>
    <property type="evidence" value="ECO:0007669"/>
    <property type="project" value="UniProtKB-ARBA"/>
</dbReference>
<dbReference type="FunCoup" id="A0A6P7XG08">
    <property type="interactions" value="802"/>
</dbReference>
<evidence type="ECO:0000256" key="2">
    <source>
        <dbReference type="ARBA" id="ARBA00022490"/>
    </source>
</evidence>
<reference evidence="9" key="1">
    <citation type="submission" date="2025-08" db="UniProtKB">
        <authorList>
            <consortium name="RefSeq"/>
        </authorList>
    </citation>
    <scope>IDENTIFICATION</scope>
</reference>
<gene>
    <name evidence="9" type="primary">FAM166C</name>
</gene>
<dbReference type="KEGG" id="muo:115465143"/>
<dbReference type="InterPro" id="IPR052329">
    <property type="entry name" value="CIMIP2C"/>
</dbReference>
<feature type="domain" description="Ciliary microtubule inner protein 2A-C-like" evidence="7">
    <location>
        <begin position="19"/>
        <end position="85"/>
    </location>
</feature>
<evidence type="ECO:0000256" key="6">
    <source>
        <dbReference type="ARBA" id="ARBA00041160"/>
    </source>
</evidence>
<dbReference type="OrthoDB" id="8181742at2759"/>
<evidence type="ECO:0000256" key="3">
    <source>
        <dbReference type="ARBA" id="ARBA00023212"/>
    </source>
</evidence>
<accession>A0A6P7XG08</accession>
<evidence type="ECO:0000313" key="8">
    <source>
        <dbReference type="Proteomes" id="UP000515156"/>
    </source>
</evidence>
<dbReference type="PANTHER" id="PTHR34924:SF1">
    <property type="entry name" value="PROTEIN FAM166C"/>
    <property type="match status" value="1"/>
</dbReference>
<organism evidence="8 9">
    <name type="scientific">Microcaecilia unicolor</name>
    <dbReference type="NCBI Taxonomy" id="1415580"/>
    <lineage>
        <taxon>Eukaryota</taxon>
        <taxon>Metazoa</taxon>
        <taxon>Chordata</taxon>
        <taxon>Craniata</taxon>
        <taxon>Vertebrata</taxon>
        <taxon>Euteleostomi</taxon>
        <taxon>Amphibia</taxon>
        <taxon>Gymnophiona</taxon>
        <taxon>Siphonopidae</taxon>
        <taxon>Microcaecilia</taxon>
    </lineage>
</organism>
<dbReference type="GeneID" id="115465143"/>
<name>A0A6P7XG08_9AMPH</name>
<evidence type="ECO:0000313" key="9">
    <source>
        <dbReference type="RefSeq" id="XP_030051403.1"/>
    </source>
</evidence>
<dbReference type="PANTHER" id="PTHR34924">
    <property type="entry name" value="UPF0573 PROTEIN C2ORF70"/>
    <property type="match status" value="1"/>
</dbReference>
<protein>
    <recommendedName>
        <fullName evidence="6">Ciliary microtubule inner protein 2C</fullName>
    </recommendedName>
</protein>
<keyword evidence="3" id="KW-0206">Cytoskeleton</keyword>
<dbReference type="Proteomes" id="UP000515156">
    <property type="component" value="Chromosome 3"/>
</dbReference>
<dbReference type="InterPro" id="IPR018902">
    <property type="entry name" value="CMI2A-C-like_dom"/>
</dbReference>
<keyword evidence="4" id="KW-0966">Cell projection</keyword>